<dbReference type="PANTHER" id="PTHR46268">
    <property type="entry name" value="STRESS RESPONSE PROTEIN NHAX"/>
    <property type="match status" value="1"/>
</dbReference>
<dbReference type="SUPFAM" id="SSF52402">
    <property type="entry name" value="Adenine nucleotide alpha hydrolases-like"/>
    <property type="match status" value="2"/>
</dbReference>
<gene>
    <name evidence="3" type="ORF">HY912_20225</name>
</gene>
<feature type="domain" description="UspA" evidence="2">
    <location>
        <begin position="2"/>
        <end position="146"/>
    </location>
</feature>
<comment type="similarity">
    <text evidence="1">Belongs to the universal stress protein A family.</text>
</comment>
<comment type="caution">
    <text evidence="3">The sequence shown here is derived from an EMBL/GenBank/DDBJ whole genome shotgun (WGS) entry which is preliminary data.</text>
</comment>
<proteinExistence type="inferred from homology"/>
<dbReference type="Proteomes" id="UP000807825">
    <property type="component" value="Unassembled WGS sequence"/>
</dbReference>
<dbReference type="PRINTS" id="PR01438">
    <property type="entry name" value="UNVRSLSTRESS"/>
</dbReference>
<evidence type="ECO:0000313" key="3">
    <source>
        <dbReference type="EMBL" id="MBI5251826.1"/>
    </source>
</evidence>
<sequence>MKVLVGVDKSPESHTALAYVCHLLEHFDADVHAIYVKPDEVQIAPESFYAPFFSKEGLERWLDSEALQVRTGAASKCEYCLAGKVPCEPLIAEGDPAETILEQAEDGKYDMIVLGSHGLSYLRGFLLGTVHAKILHNANKPVLIVRDFREIKKVLVAYRGSSCDQQALEFIARLLARKRPEITILHVQEARDGENKKSAEACLITGHETLRTFGHEPVIKTLRGDFVDEILKEVRGSLYDLIVLGAYGHRKPRFLQLISDEALNLVRSTTLPVLVFRDNSSERTKR</sequence>
<dbReference type="PANTHER" id="PTHR46268:SF15">
    <property type="entry name" value="UNIVERSAL STRESS PROTEIN HP_0031"/>
    <property type="match status" value="1"/>
</dbReference>
<name>A0A9D6V4B3_9BACT</name>
<evidence type="ECO:0000256" key="1">
    <source>
        <dbReference type="ARBA" id="ARBA00008791"/>
    </source>
</evidence>
<accession>A0A9D6V4B3</accession>
<dbReference type="Gene3D" id="3.40.50.12370">
    <property type="match status" value="1"/>
</dbReference>
<dbReference type="AlphaFoldDB" id="A0A9D6V4B3"/>
<dbReference type="CDD" id="cd00293">
    <property type="entry name" value="USP-like"/>
    <property type="match status" value="2"/>
</dbReference>
<reference evidence="3" key="1">
    <citation type="submission" date="2020-07" db="EMBL/GenBank/DDBJ databases">
        <title>Huge and variable diversity of episymbiotic CPR bacteria and DPANN archaea in groundwater ecosystems.</title>
        <authorList>
            <person name="He C.Y."/>
            <person name="Keren R."/>
            <person name="Whittaker M."/>
            <person name="Farag I.F."/>
            <person name="Doudna J."/>
            <person name="Cate J.H.D."/>
            <person name="Banfield J.F."/>
        </authorList>
    </citation>
    <scope>NUCLEOTIDE SEQUENCE</scope>
    <source>
        <strain evidence="3">NC_groundwater_1664_Pr3_B-0.1um_52_9</strain>
    </source>
</reference>
<organism evidence="3 4">
    <name type="scientific">Desulfomonile tiedjei</name>
    <dbReference type="NCBI Taxonomy" id="2358"/>
    <lineage>
        <taxon>Bacteria</taxon>
        <taxon>Pseudomonadati</taxon>
        <taxon>Thermodesulfobacteriota</taxon>
        <taxon>Desulfomonilia</taxon>
        <taxon>Desulfomonilales</taxon>
        <taxon>Desulfomonilaceae</taxon>
        <taxon>Desulfomonile</taxon>
    </lineage>
</organism>
<dbReference type="InterPro" id="IPR006016">
    <property type="entry name" value="UspA"/>
</dbReference>
<dbReference type="InterPro" id="IPR006015">
    <property type="entry name" value="Universal_stress_UspA"/>
</dbReference>
<protein>
    <submittedName>
        <fullName evidence="3">Universal stress protein</fullName>
    </submittedName>
</protein>
<evidence type="ECO:0000259" key="2">
    <source>
        <dbReference type="Pfam" id="PF00582"/>
    </source>
</evidence>
<dbReference type="EMBL" id="JACRDE010000529">
    <property type="protein sequence ID" value="MBI5251826.1"/>
    <property type="molecule type" value="Genomic_DNA"/>
</dbReference>
<dbReference type="Pfam" id="PF00582">
    <property type="entry name" value="Usp"/>
    <property type="match status" value="2"/>
</dbReference>
<evidence type="ECO:0000313" key="4">
    <source>
        <dbReference type="Proteomes" id="UP000807825"/>
    </source>
</evidence>
<feature type="domain" description="UspA" evidence="2">
    <location>
        <begin position="151"/>
        <end position="277"/>
    </location>
</feature>